<protein>
    <submittedName>
        <fullName evidence="2">Uncharacterized protein</fullName>
    </submittedName>
</protein>
<reference evidence="2 3" key="1">
    <citation type="journal article" date="2025" name="Microbiol. Resour. Announc.">
        <title>Draft genome sequences for Neonectria magnoliae and Neonectria punicea, canker pathogens of Liriodendron tulipifera and Acer saccharum in West Virginia.</title>
        <authorList>
            <person name="Petronek H.M."/>
            <person name="Kasson M.T."/>
            <person name="Metheny A.M."/>
            <person name="Stauder C.M."/>
            <person name="Lovett B."/>
            <person name="Lynch S.C."/>
            <person name="Garnas J.R."/>
            <person name="Kasson L.R."/>
            <person name="Stajich J.E."/>
        </authorList>
    </citation>
    <scope>NUCLEOTIDE SEQUENCE [LARGE SCALE GENOMIC DNA]</scope>
    <source>
        <strain evidence="2 3">NRRL 64651</strain>
    </source>
</reference>
<dbReference type="Proteomes" id="UP001498421">
    <property type="component" value="Unassembled WGS sequence"/>
</dbReference>
<feature type="compositionally biased region" description="Polar residues" evidence="1">
    <location>
        <begin position="303"/>
        <end position="315"/>
    </location>
</feature>
<dbReference type="EMBL" id="JAZAVK010000084">
    <property type="protein sequence ID" value="KAK7425326.1"/>
    <property type="molecule type" value="Genomic_DNA"/>
</dbReference>
<proteinExistence type="predicted"/>
<evidence type="ECO:0000313" key="3">
    <source>
        <dbReference type="Proteomes" id="UP001498421"/>
    </source>
</evidence>
<evidence type="ECO:0000313" key="2">
    <source>
        <dbReference type="EMBL" id="KAK7425326.1"/>
    </source>
</evidence>
<name>A0ABR1HXI8_9HYPO</name>
<evidence type="ECO:0000256" key="1">
    <source>
        <dbReference type="SAM" id="MobiDB-lite"/>
    </source>
</evidence>
<gene>
    <name evidence="2" type="ORF">QQZ08_008223</name>
</gene>
<feature type="region of interest" description="Disordered" evidence="1">
    <location>
        <begin position="287"/>
        <end position="316"/>
    </location>
</feature>
<organism evidence="2 3">
    <name type="scientific">Neonectria magnoliae</name>
    <dbReference type="NCBI Taxonomy" id="2732573"/>
    <lineage>
        <taxon>Eukaryota</taxon>
        <taxon>Fungi</taxon>
        <taxon>Dikarya</taxon>
        <taxon>Ascomycota</taxon>
        <taxon>Pezizomycotina</taxon>
        <taxon>Sordariomycetes</taxon>
        <taxon>Hypocreomycetidae</taxon>
        <taxon>Hypocreales</taxon>
        <taxon>Nectriaceae</taxon>
        <taxon>Neonectria</taxon>
    </lineage>
</organism>
<sequence length="399" mass="44804">MAIRQSISRADLAKWDASARAWLRRADQSKVQFHGRFTLIMKNVKTPFVDPGSTFEKVKRGWIRAMKVLEDLLQNVPQQVPDRAVLMAISAWHLYPDLSGSHSGIGASRDSKRQLVVRSEEAYQRVSFQDLWVVAVGALLRQWKLPSSSIGPSIIWFKRLGEVLKKSSASSSPEVSWLLHLCEAASSIVDPTATESDPMMLLVQFGWWKATHVFGSGATIQPYFFELCQLNVIRELQRDNDLEIGFQYIRQIGSQLNLRPQDAITVYLDKGEDSTYVEWATLSPPTQTTYDSEESHAKRQKVTHVSSGSTSNTDSGLIDSQGERLIYGIGKFYASADFVVSLRALELATIIYRQLPTSSVSLKVIDMELSKAHWLPDRLKAINNANVDGFQQALCKPIE</sequence>
<comment type="caution">
    <text evidence="2">The sequence shown here is derived from an EMBL/GenBank/DDBJ whole genome shotgun (WGS) entry which is preliminary data.</text>
</comment>
<accession>A0ABR1HXI8</accession>
<keyword evidence="3" id="KW-1185">Reference proteome</keyword>